<dbReference type="Proteomes" id="UP001321760">
    <property type="component" value="Unassembled WGS sequence"/>
</dbReference>
<feature type="region of interest" description="Disordered" evidence="1">
    <location>
        <begin position="96"/>
        <end position="147"/>
    </location>
</feature>
<evidence type="ECO:0000313" key="4">
    <source>
        <dbReference type="Proteomes" id="UP001321760"/>
    </source>
</evidence>
<feature type="chain" id="PRO_5043911497" description="Small secreted protein" evidence="2">
    <location>
        <begin position="18"/>
        <end position="147"/>
    </location>
</feature>
<name>A0AAV9H3M8_9PEZI</name>
<accession>A0AAV9H3M8</accession>
<dbReference type="AlphaFoldDB" id="A0AAV9H3M8"/>
<organism evidence="3 4">
    <name type="scientific">Podospora aff. communis PSN243</name>
    <dbReference type="NCBI Taxonomy" id="3040156"/>
    <lineage>
        <taxon>Eukaryota</taxon>
        <taxon>Fungi</taxon>
        <taxon>Dikarya</taxon>
        <taxon>Ascomycota</taxon>
        <taxon>Pezizomycotina</taxon>
        <taxon>Sordariomycetes</taxon>
        <taxon>Sordariomycetidae</taxon>
        <taxon>Sordariales</taxon>
        <taxon>Podosporaceae</taxon>
        <taxon>Podospora</taxon>
    </lineage>
</organism>
<proteinExistence type="predicted"/>
<reference evidence="3" key="1">
    <citation type="journal article" date="2023" name="Mol. Phylogenet. Evol.">
        <title>Genome-scale phylogeny and comparative genomics of the fungal order Sordariales.</title>
        <authorList>
            <person name="Hensen N."/>
            <person name="Bonometti L."/>
            <person name="Westerberg I."/>
            <person name="Brannstrom I.O."/>
            <person name="Guillou S."/>
            <person name="Cros-Aarteil S."/>
            <person name="Calhoun S."/>
            <person name="Haridas S."/>
            <person name="Kuo A."/>
            <person name="Mondo S."/>
            <person name="Pangilinan J."/>
            <person name="Riley R."/>
            <person name="LaButti K."/>
            <person name="Andreopoulos B."/>
            <person name="Lipzen A."/>
            <person name="Chen C."/>
            <person name="Yan M."/>
            <person name="Daum C."/>
            <person name="Ng V."/>
            <person name="Clum A."/>
            <person name="Steindorff A."/>
            <person name="Ohm R.A."/>
            <person name="Martin F."/>
            <person name="Silar P."/>
            <person name="Natvig D.O."/>
            <person name="Lalanne C."/>
            <person name="Gautier V."/>
            <person name="Ament-Velasquez S.L."/>
            <person name="Kruys A."/>
            <person name="Hutchinson M.I."/>
            <person name="Powell A.J."/>
            <person name="Barry K."/>
            <person name="Miller A.N."/>
            <person name="Grigoriev I.V."/>
            <person name="Debuchy R."/>
            <person name="Gladieux P."/>
            <person name="Hiltunen Thoren M."/>
            <person name="Johannesson H."/>
        </authorList>
    </citation>
    <scope>NUCLEOTIDE SEQUENCE</scope>
    <source>
        <strain evidence="3">PSN243</strain>
    </source>
</reference>
<evidence type="ECO:0000256" key="1">
    <source>
        <dbReference type="SAM" id="MobiDB-lite"/>
    </source>
</evidence>
<reference evidence="3" key="2">
    <citation type="submission" date="2023-05" db="EMBL/GenBank/DDBJ databases">
        <authorList>
            <consortium name="Lawrence Berkeley National Laboratory"/>
            <person name="Steindorff A."/>
            <person name="Hensen N."/>
            <person name="Bonometti L."/>
            <person name="Westerberg I."/>
            <person name="Brannstrom I.O."/>
            <person name="Guillou S."/>
            <person name="Cros-Aarteil S."/>
            <person name="Calhoun S."/>
            <person name="Haridas S."/>
            <person name="Kuo A."/>
            <person name="Mondo S."/>
            <person name="Pangilinan J."/>
            <person name="Riley R."/>
            <person name="Labutti K."/>
            <person name="Andreopoulos B."/>
            <person name="Lipzen A."/>
            <person name="Chen C."/>
            <person name="Yanf M."/>
            <person name="Daum C."/>
            <person name="Ng V."/>
            <person name="Clum A."/>
            <person name="Ohm R."/>
            <person name="Martin F."/>
            <person name="Silar P."/>
            <person name="Natvig D."/>
            <person name="Lalanne C."/>
            <person name="Gautier V."/>
            <person name="Ament-Velasquez S.L."/>
            <person name="Kruys A."/>
            <person name="Hutchinson M.I."/>
            <person name="Powell A.J."/>
            <person name="Barry K."/>
            <person name="Miller A.N."/>
            <person name="Grigoriev I.V."/>
            <person name="Debuchy R."/>
            <person name="Gladieux P."/>
            <person name="Thoren M.H."/>
            <person name="Johannesson H."/>
        </authorList>
    </citation>
    <scope>NUCLEOTIDE SEQUENCE</scope>
    <source>
        <strain evidence="3">PSN243</strain>
    </source>
</reference>
<dbReference type="PANTHER" id="PTHR38849">
    <property type="entry name" value="SMALL SECRETED PROTEIN"/>
    <property type="match status" value="1"/>
</dbReference>
<evidence type="ECO:0000256" key="2">
    <source>
        <dbReference type="SAM" id="SignalP"/>
    </source>
</evidence>
<evidence type="ECO:0008006" key="5">
    <source>
        <dbReference type="Google" id="ProtNLM"/>
    </source>
</evidence>
<dbReference type="EMBL" id="MU865916">
    <property type="protein sequence ID" value="KAK4454829.1"/>
    <property type="molecule type" value="Genomic_DNA"/>
</dbReference>
<keyword evidence="4" id="KW-1185">Reference proteome</keyword>
<feature type="signal peptide" evidence="2">
    <location>
        <begin position="1"/>
        <end position="17"/>
    </location>
</feature>
<feature type="compositionally biased region" description="Basic and acidic residues" evidence="1">
    <location>
        <begin position="110"/>
        <end position="130"/>
    </location>
</feature>
<evidence type="ECO:0000313" key="3">
    <source>
        <dbReference type="EMBL" id="KAK4454829.1"/>
    </source>
</evidence>
<keyword evidence="2" id="KW-0732">Signal</keyword>
<gene>
    <name evidence="3" type="ORF">QBC34DRAFT_445699</name>
</gene>
<dbReference type="PANTHER" id="PTHR38849:SF1">
    <property type="entry name" value="SMALL SECRETED PROTEIN"/>
    <property type="match status" value="1"/>
</dbReference>
<sequence>MQLNTVVFLSLIAATLALPNGINSRAEKRAILPPRTYSQFQISDGVGSDAVAEVFEKFPIDESRTATLDAEDLATIKTARETAEQAEVGAGGFNEAIDAAGGENTPAAKGRTDRAAKLQEQRTKLAKNVELDAESAGERSAGVDFRG</sequence>
<comment type="caution">
    <text evidence="3">The sequence shown here is derived from an EMBL/GenBank/DDBJ whole genome shotgun (WGS) entry which is preliminary data.</text>
</comment>
<protein>
    <recommendedName>
        <fullName evidence="5">Small secreted protein</fullName>
    </recommendedName>
</protein>